<gene>
    <name evidence="1" type="ORF">MENTE1834_LOCUS47496</name>
</gene>
<protein>
    <submittedName>
        <fullName evidence="1">Uncharacterized protein</fullName>
    </submittedName>
</protein>
<sequence>MNALIKLDLSDNYIEELKTELPRISKLNDINLSHNKITAIHKSFFDNVKHSLQTINLGHNLLEEVPASSLRGFRMLMALHLHNNNLKNLPQLSFMNLPVLSLLNLAANQIRSIHRQAFLNVPQLRFLYLSANQLSEVINTAIEIKNFKHFKVQPFQFSSFERLEMLDLSNNKIEDLPNDTFAGLPILKQLYLGENLIDHLQPEAFSSNSSIAVLILEQNRISELQKDVFRNLRQLQQLSLKANKIRSIDASTFRGNPSLAMLDLSHNEIIDLAPGTFLNQLNLLLVDLSNNKILRTPYGAFGRRVATVLLKENPLVCVEKIHMLQQGNGLFIPNSNDAICGEHKDHDVSNTTTIPSREIEAKNSGLIADQESSITPNLSEETEGEDEDDNEPLTSPSPFVQQLEENQQISKNKQQNVSIITPGRIKPIRIIPNAQHVTAIQSNKALTSPNNENKPIALTESILEDTEYTTSIESSSSSSSSSRQGDNKITTTSYADHSTQNYSTVENNEKIEEFPLLLSKTPVISEENSLQRIEAELSEKRSNNRRMFPTIIIVICIGAVAVVMCSVFVGLCVARRRKLRQLHSDTGISLGTAGLVGMQSSSLSSHSPISNSFMNTASTTRAAQMGGFCYISGPNQQRQYETLKREGIQQNFGGTLNRLSTTQEDIYGWLYTPCGYNAYRK</sequence>
<reference evidence="1" key="1">
    <citation type="submission" date="2023-11" db="EMBL/GenBank/DDBJ databases">
        <authorList>
            <person name="Poullet M."/>
        </authorList>
    </citation>
    <scope>NUCLEOTIDE SEQUENCE</scope>
    <source>
        <strain evidence="1">E1834</strain>
    </source>
</reference>
<accession>A0ACB1B982</accession>
<evidence type="ECO:0000313" key="2">
    <source>
        <dbReference type="Proteomes" id="UP001497535"/>
    </source>
</evidence>
<organism evidence="1 2">
    <name type="scientific">Meloidogyne enterolobii</name>
    <name type="common">Root-knot nematode worm</name>
    <name type="synonym">Meloidogyne mayaguensis</name>
    <dbReference type="NCBI Taxonomy" id="390850"/>
    <lineage>
        <taxon>Eukaryota</taxon>
        <taxon>Metazoa</taxon>
        <taxon>Ecdysozoa</taxon>
        <taxon>Nematoda</taxon>
        <taxon>Chromadorea</taxon>
        <taxon>Rhabditida</taxon>
        <taxon>Tylenchina</taxon>
        <taxon>Tylenchomorpha</taxon>
        <taxon>Tylenchoidea</taxon>
        <taxon>Meloidogynidae</taxon>
        <taxon>Meloidogyninae</taxon>
        <taxon>Meloidogyne</taxon>
    </lineage>
</organism>
<dbReference type="Proteomes" id="UP001497535">
    <property type="component" value="Unassembled WGS sequence"/>
</dbReference>
<comment type="caution">
    <text evidence="1">The sequence shown here is derived from an EMBL/GenBank/DDBJ whole genome shotgun (WGS) entry which is preliminary data.</text>
</comment>
<keyword evidence="2" id="KW-1185">Reference proteome</keyword>
<dbReference type="EMBL" id="CAVMJV010000194">
    <property type="protein sequence ID" value="CAK5123516.1"/>
    <property type="molecule type" value="Genomic_DNA"/>
</dbReference>
<evidence type="ECO:0000313" key="1">
    <source>
        <dbReference type="EMBL" id="CAK5123516.1"/>
    </source>
</evidence>
<proteinExistence type="predicted"/>
<name>A0ACB1B982_MELEN</name>